<dbReference type="EMBL" id="AP013068">
    <property type="protein sequence ID" value="BAN46553.1"/>
    <property type="molecule type" value="Genomic_DNA"/>
</dbReference>
<sequence length="118" mass="12813">MPSRGIVRAVIQVDAQPEHRARIARIEHGFVVTVETAVQGGGGDVVDLGVATNVFEHVHVLAQREAAQLLIEPHGVGQAGKQAKGEEKEDTHAAPQWQPDRARKSHLLDRRAIQGQIV</sequence>
<feature type="compositionally biased region" description="Basic and acidic residues" evidence="1">
    <location>
        <begin position="83"/>
        <end position="92"/>
    </location>
</feature>
<name>S6AM82_METRE</name>
<feature type="region of interest" description="Disordered" evidence="1">
    <location>
        <begin position="76"/>
        <end position="105"/>
    </location>
</feature>
<dbReference type="HOGENOM" id="CLU_2071101_0_0_6"/>
<keyword evidence="3" id="KW-1185">Reference proteome</keyword>
<proteinExistence type="predicted"/>
<dbReference type="Proteomes" id="UP000015503">
    <property type="component" value="Chromosome"/>
</dbReference>
<gene>
    <name evidence="2" type="ORF">PCA10_08210</name>
</gene>
<accession>S6AM82</accession>
<organism evidence="2 3">
    <name type="scientific">Metapseudomonas resinovorans NBRC 106553</name>
    <dbReference type="NCBI Taxonomy" id="1245471"/>
    <lineage>
        <taxon>Bacteria</taxon>
        <taxon>Pseudomonadati</taxon>
        <taxon>Pseudomonadota</taxon>
        <taxon>Gammaproteobacteria</taxon>
        <taxon>Pseudomonadales</taxon>
        <taxon>Pseudomonadaceae</taxon>
        <taxon>Metapseudomonas</taxon>
    </lineage>
</organism>
<evidence type="ECO:0000313" key="2">
    <source>
        <dbReference type="EMBL" id="BAN46553.1"/>
    </source>
</evidence>
<evidence type="ECO:0000313" key="3">
    <source>
        <dbReference type="Proteomes" id="UP000015503"/>
    </source>
</evidence>
<evidence type="ECO:0000256" key="1">
    <source>
        <dbReference type="SAM" id="MobiDB-lite"/>
    </source>
</evidence>
<dbReference type="AlphaFoldDB" id="S6AM82"/>
<protein>
    <submittedName>
        <fullName evidence="2">Uncharacterized protein</fullName>
    </submittedName>
</protein>
<dbReference type="STRING" id="1245471.PCA10_08210"/>
<dbReference type="KEGG" id="pre:PCA10_08210"/>
<reference evidence="2 3" key="1">
    <citation type="journal article" date="2013" name="Genome Announc.">
        <title>Complete Genome Sequence of the Carbazole Degrader Pseudomonas resinovorans Strain CA10 (NBRC 106553).</title>
        <authorList>
            <person name="Shintani M."/>
            <person name="Hosoyama A."/>
            <person name="Ohji S."/>
            <person name="Tsuchikane K."/>
            <person name="Takarada H."/>
            <person name="Yamazoe A."/>
            <person name="Fujita N."/>
            <person name="Nojiri H."/>
        </authorList>
    </citation>
    <scope>NUCLEOTIDE SEQUENCE [LARGE SCALE GENOMIC DNA]</scope>
    <source>
        <strain evidence="2 3">NBRC 106553</strain>
    </source>
</reference>